<reference evidence="3" key="2">
    <citation type="submission" date="2015-01" db="EMBL/GenBank/DDBJ databases">
        <title>Evolutionary Origins and Diversification of the Mycorrhizal Mutualists.</title>
        <authorList>
            <consortium name="DOE Joint Genome Institute"/>
            <consortium name="Mycorrhizal Genomics Consortium"/>
            <person name="Kohler A."/>
            <person name="Kuo A."/>
            <person name="Nagy L.G."/>
            <person name="Floudas D."/>
            <person name="Copeland A."/>
            <person name="Barry K.W."/>
            <person name="Cichocki N."/>
            <person name="Veneault-Fourrey C."/>
            <person name="LaButti K."/>
            <person name="Lindquist E.A."/>
            <person name="Lipzen A."/>
            <person name="Lundell T."/>
            <person name="Morin E."/>
            <person name="Murat C."/>
            <person name="Riley R."/>
            <person name="Ohm R."/>
            <person name="Sun H."/>
            <person name="Tunlid A."/>
            <person name="Henrissat B."/>
            <person name="Grigoriev I.V."/>
            <person name="Hibbett D.S."/>
            <person name="Martin F."/>
        </authorList>
    </citation>
    <scope>NUCLEOTIDE SEQUENCE [LARGE SCALE GENOMIC DNA]</scope>
    <source>
        <strain evidence="3">Zn</strain>
    </source>
</reference>
<name>A0A0C3HG31_OIDMZ</name>
<evidence type="ECO:0000256" key="1">
    <source>
        <dbReference type="SAM" id="MobiDB-lite"/>
    </source>
</evidence>
<dbReference type="Proteomes" id="UP000054321">
    <property type="component" value="Unassembled WGS sequence"/>
</dbReference>
<feature type="compositionally biased region" description="Polar residues" evidence="1">
    <location>
        <begin position="45"/>
        <end position="59"/>
    </location>
</feature>
<organism evidence="2 3">
    <name type="scientific">Oidiodendron maius (strain Zn)</name>
    <dbReference type="NCBI Taxonomy" id="913774"/>
    <lineage>
        <taxon>Eukaryota</taxon>
        <taxon>Fungi</taxon>
        <taxon>Dikarya</taxon>
        <taxon>Ascomycota</taxon>
        <taxon>Pezizomycotina</taxon>
        <taxon>Leotiomycetes</taxon>
        <taxon>Leotiomycetes incertae sedis</taxon>
        <taxon>Myxotrichaceae</taxon>
        <taxon>Oidiodendron</taxon>
    </lineage>
</organism>
<gene>
    <name evidence="2" type="ORF">OIDMADRAFT_19206</name>
</gene>
<evidence type="ECO:0000313" key="2">
    <source>
        <dbReference type="EMBL" id="KIN01302.1"/>
    </source>
</evidence>
<dbReference type="EMBL" id="KN832876">
    <property type="protein sequence ID" value="KIN01302.1"/>
    <property type="molecule type" value="Genomic_DNA"/>
</dbReference>
<reference evidence="2 3" key="1">
    <citation type="submission" date="2014-04" db="EMBL/GenBank/DDBJ databases">
        <authorList>
            <consortium name="DOE Joint Genome Institute"/>
            <person name="Kuo A."/>
            <person name="Martino E."/>
            <person name="Perotto S."/>
            <person name="Kohler A."/>
            <person name="Nagy L.G."/>
            <person name="Floudas D."/>
            <person name="Copeland A."/>
            <person name="Barry K.W."/>
            <person name="Cichocki N."/>
            <person name="Veneault-Fourrey C."/>
            <person name="LaButti K."/>
            <person name="Lindquist E.A."/>
            <person name="Lipzen A."/>
            <person name="Lundell T."/>
            <person name="Morin E."/>
            <person name="Murat C."/>
            <person name="Sun H."/>
            <person name="Tunlid A."/>
            <person name="Henrissat B."/>
            <person name="Grigoriev I.V."/>
            <person name="Hibbett D.S."/>
            <person name="Martin F."/>
            <person name="Nordberg H.P."/>
            <person name="Cantor M.N."/>
            <person name="Hua S.X."/>
        </authorList>
    </citation>
    <scope>NUCLEOTIDE SEQUENCE [LARGE SCALE GENOMIC DNA]</scope>
    <source>
        <strain evidence="2 3">Zn</strain>
    </source>
</reference>
<keyword evidence="3" id="KW-1185">Reference proteome</keyword>
<sequence length="141" mass="16444">MTEVARGNIKSESWGKESTHRTHSPDVNRSSHPLATLDYGEVSHNDLQTSNQTEQATASNRREEYRSSRWSNEAKIIFIETMRTERGNDRYATAAERLGWTMDDVFECARDLQQAMDVEHENGNMNEPCDEWTYNIWVERE</sequence>
<dbReference type="InParanoid" id="A0A0C3HG31"/>
<accession>A0A0C3HG31</accession>
<feature type="region of interest" description="Disordered" evidence="1">
    <location>
        <begin position="1"/>
        <end position="65"/>
    </location>
</feature>
<proteinExistence type="predicted"/>
<evidence type="ECO:0000313" key="3">
    <source>
        <dbReference type="Proteomes" id="UP000054321"/>
    </source>
</evidence>
<feature type="compositionally biased region" description="Basic and acidic residues" evidence="1">
    <location>
        <begin position="13"/>
        <end position="26"/>
    </location>
</feature>
<dbReference type="HOGENOM" id="CLU_1825843_0_0_1"/>
<protein>
    <submittedName>
        <fullName evidence="2">Uncharacterized protein</fullName>
    </submittedName>
</protein>
<dbReference type="OrthoDB" id="3439676at2759"/>
<dbReference type="AlphaFoldDB" id="A0A0C3HG31"/>